<proteinExistence type="inferred from homology"/>
<keyword evidence="10" id="KW-1185">Reference proteome</keyword>
<comment type="similarity">
    <text evidence="6">Belongs to the exbB/tolQ family.</text>
</comment>
<dbReference type="GO" id="GO:0005886">
    <property type="term" value="C:plasma membrane"/>
    <property type="evidence" value="ECO:0007669"/>
    <property type="project" value="UniProtKB-SubCell"/>
</dbReference>
<keyword evidence="2" id="KW-1003">Cell membrane</keyword>
<sequence>MSEHITPLTLIALIAVLSLAILAVSNWLEYRSQKRRYHSLKNAADELCLKLQGRGSAYNHLEYNALVQTIQKMTLPDAAPWLSALKWIIPRYSTRDSGKVQLNDVIMVHYQPLMRKVQWLKSIAPSTGLLFTVLGLMAVFFKQSQGLDHRQMLGDIGIALFTTAFSSLVLILQITILEKLQNLVEQEFRTGMALINQFFDKDEFFRQERRRSHVVKYKQ</sequence>
<feature type="transmembrane region" description="Helical" evidence="7">
    <location>
        <begin position="156"/>
        <end position="177"/>
    </location>
</feature>
<gene>
    <name evidence="9" type="ORF">SAMN02746065_1456</name>
</gene>
<dbReference type="EMBL" id="FWXY01000045">
    <property type="protein sequence ID" value="SMD13043.1"/>
    <property type="molecule type" value="Genomic_DNA"/>
</dbReference>
<organism evidence="9 10">
    <name type="scientific">Desulfocicer vacuolatum DSM 3385</name>
    <dbReference type="NCBI Taxonomy" id="1121400"/>
    <lineage>
        <taxon>Bacteria</taxon>
        <taxon>Pseudomonadati</taxon>
        <taxon>Thermodesulfobacteriota</taxon>
        <taxon>Desulfobacteria</taxon>
        <taxon>Desulfobacterales</taxon>
        <taxon>Desulfobacteraceae</taxon>
        <taxon>Desulfocicer</taxon>
    </lineage>
</organism>
<protein>
    <submittedName>
        <fullName evidence="9">MotA/TolQ/ExbB proton channel family protein</fullName>
    </submittedName>
</protein>
<keyword evidence="4 7" id="KW-1133">Transmembrane helix</keyword>
<evidence type="ECO:0000256" key="2">
    <source>
        <dbReference type="ARBA" id="ARBA00022475"/>
    </source>
</evidence>
<evidence type="ECO:0000256" key="1">
    <source>
        <dbReference type="ARBA" id="ARBA00004651"/>
    </source>
</evidence>
<feature type="transmembrane region" description="Helical" evidence="7">
    <location>
        <begin position="6"/>
        <end position="28"/>
    </location>
</feature>
<dbReference type="GO" id="GO:0015031">
    <property type="term" value="P:protein transport"/>
    <property type="evidence" value="ECO:0007669"/>
    <property type="project" value="UniProtKB-KW"/>
</dbReference>
<evidence type="ECO:0000256" key="5">
    <source>
        <dbReference type="ARBA" id="ARBA00023136"/>
    </source>
</evidence>
<feature type="transmembrane region" description="Helical" evidence="7">
    <location>
        <begin position="123"/>
        <end position="141"/>
    </location>
</feature>
<evidence type="ECO:0000313" key="9">
    <source>
        <dbReference type="EMBL" id="SMD13043.1"/>
    </source>
</evidence>
<keyword evidence="5 7" id="KW-0472">Membrane</keyword>
<keyword evidence="3 7" id="KW-0812">Transmembrane</keyword>
<keyword evidence="6" id="KW-0653">Protein transport</keyword>
<evidence type="ECO:0000256" key="6">
    <source>
        <dbReference type="RuleBase" id="RU004057"/>
    </source>
</evidence>
<dbReference type="AlphaFoldDB" id="A0A1W2ETK5"/>
<dbReference type="Pfam" id="PF01618">
    <property type="entry name" value="MotA_ExbB"/>
    <property type="match status" value="1"/>
</dbReference>
<comment type="subcellular location">
    <subcellularLocation>
        <location evidence="1">Cell membrane</location>
        <topology evidence="1">Multi-pass membrane protein</topology>
    </subcellularLocation>
    <subcellularLocation>
        <location evidence="6">Membrane</location>
        <topology evidence="6">Multi-pass membrane protein</topology>
    </subcellularLocation>
</comment>
<evidence type="ECO:0000259" key="8">
    <source>
        <dbReference type="Pfam" id="PF01618"/>
    </source>
</evidence>
<name>A0A1W2ETK5_9BACT</name>
<dbReference type="STRING" id="1121400.SAMN02746065_1456"/>
<feature type="domain" description="MotA/TolQ/ExbB proton channel" evidence="8">
    <location>
        <begin position="121"/>
        <end position="188"/>
    </location>
</feature>
<dbReference type="Proteomes" id="UP000192418">
    <property type="component" value="Unassembled WGS sequence"/>
</dbReference>
<accession>A0A1W2ETK5</accession>
<evidence type="ECO:0000313" key="10">
    <source>
        <dbReference type="Proteomes" id="UP000192418"/>
    </source>
</evidence>
<dbReference type="RefSeq" id="WP_084071928.1">
    <property type="nucleotide sequence ID" value="NZ_FWXY01000045.1"/>
</dbReference>
<reference evidence="9 10" key="1">
    <citation type="submission" date="2017-04" db="EMBL/GenBank/DDBJ databases">
        <authorList>
            <person name="Afonso C.L."/>
            <person name="Miller P.J."/>
            <person name="Scott M.A."/>
            <person name="Spackman E."/>
            <person name="Goraichik I."/>
            <person name="Dimitrov K.M."/>
            <person name="Suarez D.L."/>
            <person name="Swayne D.E."/>
        </authorList>
    </citation>
    <scope>NUCLEOTIDE SEQUENCE [LARGE SCALE GENOMIC DNA]</scope>
    <source>
        <strain evidence="9 10">DSM 3385</strain>
    </source>
</reference>
<keyword evidence="6" id="KW-0813">Transport</keyword>
<evidence type="ECO:0000256" key="3">
    <source>
        <dbReference type="ARBA" id="ARBA00022692"/>
    </source>
</evidence>
<evidence type="ECO:0000256" key="7">
    <source>
        <dbReference type="SAM" id="Phobius"/>
    </source>
</evidence>
<dbReference type="InterPro" id="IPR002898">
    <property type="entry name" value="MotA_ExbB_proton_chnl"/>
</dbReference>
<evidence type="ECO:0000256" key="4">
    <source>
        <dbReference type="ARBA" id="ARBA00022989"/>
    </source>
</evidence>